<feature type="transmembrane region" description="Helical" evidence="5">
    <location>
        <begin position="125"/>
        <end position="144"/>
    </location>
</feature>
<comment type="similarity">
    <text evidence="5">Belongs to the steroid 5-alpha reductase family. Polyprenal reductase subfamily.</text>
</comment>
<sequence>MAFCAQLVDAALEATGMDVVDALRSFFLLAAATTVSVSIPSSLRSRFLIYGPRATSTDSDPQSKSRAEDSSTSRPLDYLATWRVPHSYFTQFYIASVFSSVLWAIQLLCRGSLFEAIASRVDHEHRVQTMSLTQVLVCWILFAMQGSRRLWESYYFAKPSTSKMWFVHWLLGLGFYLAAGIAIWIEGSGMDSTDFCEDDGSRTLSFVLIGSLTIQTEALMKFNLTMDHLKITRAPSLRTFLCIPLFLVASGMQHDCHHFLFSLKKYSLPDHPIFRAVVCPHYGAECIIYLSLALLGAPRGQMVNKTLLTCLAFVAVNLGITARTTKNWYLEQFGGDREDYEQIKSRWLMIPYIY</sequence>
<keyword evidence="2 5" id="KW-0812">Transmembrane</keyword>
<keyword evidence="8" id="KW-1185">Reference proteome</keyword>
<dbReference type="AlphaFoldDB" id="A0A9W9NYU9"/>
<dbReference type="InterPro" id="IPR039698">
    <property type="entry name" value="Dfg10/SRD5A3"/>
</dbReference>
<dbReference type="Proteomes" id="UP001147733">
    <property type="component" value="Unassembled WGS sequence"/>
</dbReference>
<dbReference type="RefSeq" id="XP_056499594.1">
    <property type="nucleotide sequence ID" value="XM_056646153.1"/>
</dbReference>
<dbReference type="PANTHER" id="PTHR14624:SF0">
    <property type="entry name" value="POLYPRENOL REDUCTASE"/>
    <property type="match status" value="1"/>
</dbReference>
<comment type="subcellular location">
    <subcellularLocation>
        <location evidence="1">Endomembrane system</location>
        <topology evidence="1">Multi-pass membrane protein</topology>
    </subcellularLocation>
    <subcellularLocation>
        <location evidence="5">Endoplasmic reticulum membrane</location>
    </subcellularLocation>
</comment>
<evidence type="ECO:0000256" key="5">
    <source>
        <dbReference type="RuleBase" id="RU367081"/>
    </source>
</evidence>
<keyword evidence="4 5" id="KW-0472">Membrane</keyword>
<keyword evidence="5" id="KW-0521">NADP</keyword>
<comment type="catalytic activity">
    <reaction evidence="5">
        <text>a di-trans,poly-cis-dolichal + NADP(+) = a di-trans,poly-cis-polyprenal + NADPH + H(+)</text>
        <dbReference type="Rhea" id="RHEA:80727"/>
        <dbReference type="Rhea" id="RHEA-COMP:19536"/>
        <dbReference type="Rhea" id="RHEA-COMP:19537"/>
        <dbReference type="ChEBI" id="CHEBI:15378"/>
        <dbReference type="ChEBI" id="CHEBI:57783"/>
        <dbReference type="ChEBI" id="CHEBI:58349"/>
        <dbReference type="ChEBI" id="CHEBI:231623"/>
        <dbReference type="ChEBI" id="CHEBI:231637"/>
        <dbReference type="EC" id="1.3.1.94"/>
    </reaction>
    <physiologicalReaction direction="right-to-left" evidence="5">
        <dbReference type="Rhea" id="RHEA:80729"/>
    </physiologicalReaction>
</comment>
<dbReference type="InterPro" id="IPR001104">
    <property type="entry name" value="3-oxo-5_a-steroid_4-DH_C"/>
</dbReference>
<evidence type="ECO:0000313" key="7">
    <source>
        <dbReference type="EMBL" id="KAJ5227229.1"/>
    </source>
</evidence>
<evidence type="ECO:0000256" key="2">
    <source>
        <dbReference type="ARBA" id="ARBA00022692"/>
    </source>
</evidence>
<evidence type="ECO:0000256" key="1">
    <source>
        <dbReference type="ARBA" id="ARBA00004127"/>
    </source>
</evidence>
<dbReference type="GO" id="GO:0016095">
    <property type="term" value="P:polyprenol catabolic process"/>
    <property type="evidence" value="ECO:0007669"/>
    <property type="project" value="UniProtKB-UniRule"/>
</dbReference>
<comment type="caution">
    <text evidence="7">The sequence shown here is derived from an EMBL/GenBank/DDBJ whole genome shotgun (WGS) entry which is preliminary data.</text>
</comment>
<feature type="transmembrane region" description="Helical" evidence="5">
    <location>
        <begin position="92"/>
        <end position="113"/>
    </location>
</feature>
<feature type="transmembrane region" description="Helical" evidence="5">
    <location>
        <begin position="165"/>
        <end position="185"/>
    </location>
</feature>
<gene>
    <name evidence="7" type="ORF">N7469_007235</name>
</gene>
<dbReference type="GO" id="GO:0005789">
    <property type="term" value="C:endoplasmic reticulum membrane"/>
    <property type="evidence" value="ECO:0007669"/>
    <property type="project" value="UniProtKB-SubCell"/>
</dbReference>
<dbReference type="EMBL" id="JAPQKT010000006">
    <property type="protein sequence ID" value="KAJ5227229.1"/>
    <property type="molecule type" value="Genomic_DNA"/>
</dbReference>
<dbReference type="EC" id="1.3.1.94" evidence="5"/>
<evidence type="ECO:0000313" key="8">
    <source>
        <dbReference type="Proteomes" id="UP001147733"/>
    </source>
</evidence>
<dbReference type="OrthoDB" id="541710at2759"/>
<dbReference type="PROSITE" id="PS50244">
    <property type="entry name" value="S5A_REDUCTASE"/>
    <property type="match status" value="1"/>
</dbReference>
<dbReference type="PANTHER" id="PTHR14624">
    <property type="entry name" value="DFG10 PROTEIN"/>
    <property type="match status" value="1"/>
</dbReference>
<dbReference type="GO" id="GO:0003865">
    <property type="term" value="F:3-oxo-5-alpha-steroid 4-dehydrogenase activity"/>
    <property type="evidence" value="ECO:0007669"/>
    <property type="project" value="TreeGrafter"/>
</dbReference>
<dbReference type="GO" id="GO:0006488">
    <property type="term" value="P:dolichol-linked oligosaccharide biosynthetic process"/>
    <property type="evidence" value="ECO:0007669"/>
    <property type="project" value="UniProtKB-UniRule"/>
</dbReference>
<reference evidence="7" key="1">
    <citation type="submission" date="2022-11" db="EMBL/GenBank/DDBJ databases">
        <authorList>
            <person name="Petersen C."/>
        </authorList>
    </citation>
    <scope>NUCLEOTIDE SEQUENCE</scope>
    <source>
        <strain evidence="7">IBT 23319</strain>
    </source>
</reference>
<keyword evidence="3 5" id="KW-1133">Transmembrane helix</keyword>
<feature type="transmembrane region" description="Helical" evidence="5">
    <location>
        <begin position="273"/>
        <end position="295"/>
    </location>
</feature>
<dbReference type="GO" id="GO:0102389">
    <property type="term" value="F:polyprenol reductase activity"/>
    <property type="evidence" value="ECO:0007669"/>
    <property type="project" value="UniProtKB-UniRule"/>
</dbReference>
<feature type="transmembrane region" description="Helical" evidence="5">
    <location>
        <begin position="205"/>
        <end position="224"/>
    </location>
</feature>
<evidence type="ECO:0000256" key="3">
    <source>
        <dbReference type="ARBA" id="ARBA00022989"/>
    </source>
</evidence>
<keyword evidence="5" id="KW-0560">Oxidoreductase</keyword>
<feature type="transmembrane region" description="Helical" evidence="5">
    <location>
        <begin position="236"/>
        <end position="253"/>
    </location>
</feature>
<comment type="pathway">
    <text evidence="5">Protein modification; protein glycosylation.</text>
</comment>
<name>A0A9W9NYU9_PENCI</name>
<feature type="domain" description="3-oxo-5-alpha-steroid 4-dehydrogenase C-terminal" evidence="6">
    <location>
        <begin position="236"/>
        <end position="354"/>
    </location>
</feature>
<proteinExistence type="inferred from homology"/>
<organism evidence="7 8">
    <name type="scientific">Penicillium citrinum</name>
    <dbReference type="NCBI Taxonomy" id="5077"/>
    <lineage>
        <taxon>Eukaryota</taxon>
        <taxon>Fungi</taxon>
        <taxon>Dikarya</taxon>
        <taxon>Ascomycota</taxon>
        <taxon>Pezizomycotina</taxon>
        <taxon>Eurotiomycetes</taxon>
        <taxon>Eurotiomycetidae</taxon>
        <taxon>Eurotiales</taxon>
        <taxon>Aspergillaceae</taxon>
        <taxon>Penicillium</taxon>
    </lineage>
</organism>
<evidence type="ECO:0000256" key="4">
    <source>
        <dbReference type="ARBA" id="ARBA00023136"/>
    </source>
</evidence>
<dbReference type="Pfam" id="PF02544">
    <property type="entry name" value="Steroid_dh"/>
    <property type="match status" value="1"/>
</dbReference>
<comment type="function">
    <text evidence="5">Plays a key role in early steps of protein N-linked glycosylation by being involved in the conversion of polyprenol into dolichol. Acts as a polyprenal reductase that mediates the reduction of polyprenal into dolichal in a NADP-dependent mechanism. Dolichols are required for the synthesis of dolichol-linked monosaccharides and the oligosaccharide precursor used for N-glycosylation.</text>
</comment>
<evidence type="ECO:0000259" key="6">
    <source>
        <dbReference type="Pfam" id="PF02544"/>
    </source>
</evidence>
<dbReference type="GO" id="GO:0160198">
    <property type="term" value="F:polyprenal reductase activity"/>
    <property type="evidence" value="ECO:0007669"/>
    <property type="project" value="UniProtKB-EC"/>
</dbReference>
<reference evidence="7" key="2">
    <citation type="journal article" date="2023" name="IMA Fungus">
        <title>Comparative genomic study of the Penicillium genus elucidates a diverse pangenome and 15 lateral gene transfer events.</title>
        <authorList>
            <person name="Petersen C."/>
            <person name="Sorensen T."/>
            <person name="Nielsen M.R."/>
            <person name="Sondergaard T.E."/>
            <person name="Sorensen J.L."/>
            <person name="Fitzpatrick D.A."/>
            <person name="Frisvad J.C."/>
            <person name="Nielsen K.L."/>
        </authorList>
    </citation>
    <scope>NUCLEOTIDE SEQUENCE</scope>
    <source>
        <strain evidence="7">IBT 23319</strain>
    </source>
</reference>
<protein>
    <recommendedName>
        <fullName evidence="5">Polyprenal reductase</fullName>
        <ecNumber evidence="5">1.3.1.94</ecNumber>
    </recommendedName>
</protein>
<accession>A0A9W9NYU9</accession>
<dbReference type="GeneID" id="81385320"/>
<keyword evidence="5" id="KW-0256">Endoplasmic reticulum</keyword>